<sequence length="41" mass="4728">MSVLTDRIVLFSPILLFVISTAISRCYLIYQSYDLLPDLSF</sequence>
<dbReference type="AlphaFoldDB" id="A0A0A9DGA1"/>
<dbReference type="EMBL" id="GBRH01211019">
    <property type="protein sequence ID" value="JAD86876.1"/>
    <property type="molecule type" value="Transcribed_RNA"/>
</dbReference>
<organism evidence="1">
    <name type="scientific">Arundo donax</name>
    <name type="common">Giant reed</name>
    <name type="synonym">Donax arundinaceus</name>
    <dbReference type="NCBI Taxonomy" id="35708"/>
    <lineage>
        <taxon>Eukaryota</taxon>
        <taxon>Viridiplantae</taxon>
        <taxon>Streptophyta</taxon>
        <taxon>Embryophyta</taxon>
        <taxon>Tracheophyta</taxon>
        <taxon>Spermatophyta</taxon>
        <taxon>Magnoliopsida</taxon>
        <taxon>Liliopsida</taxon>
        <taxon>Poales</taxon>
        <taxon>Poaceae</taxon>
        <taxon>PACMAD clade</taxon>
        <taxon>Arundinoideae</taxon>
        <taxon>Arundineae</taxon>
        <taxon>Arundo</taxon>
    </lineage>
</organism>
<accession>A0A0A9DGA1</accession>
<proteinExistence type="predicted"/>
<protein>
    <submittedName>
        <fullName evidence="1">Uncharacterized protein</fullName>
    </submittedName>
</protein>
<evidence type="ECO:0000313" key="1">
    <source>
        <dbReference type="EMBL" id="JAD86876.1"/>
    </source>
</evidence>
<reference evidence="1" key="1">
    <citation type="submission" date="2014-09" db="EMBL/GenBank/DDBJ databases">
        <authorList>
            <person name="Magalhaes I.L.F."/>
            <person name="Oliveira U."/>
            <person name="Santos F.R."/>
            <person name="Vidigal T.H.D.A."/>
            <person name="Brescovit A.D."/>
            <person name="Santos A.J."/>
        </authorList>
    </citation>
    <scope>NUCLEOTIDE SEQUENCE</scope>
    <source>
        <tissue evidence="1">Shoot tissue taken approximately 20 cm above the soil surface</tissue>
    </source>
</reference>
<name>A0A0A9DGA1_ARUDO</name>
<reference evidence="1" key="2">
    <citation type="journal article" date="2015" name="Data Brief">
        <title>Shoot transcriptome of the giant reed, Arundo donax.</title>
        <authorList>
            <person name="Barrero R.A."/>
            <person name="Guerrero F.D."/>
            <person name="Moolhuijzen P."/>
            <person name="Goolsby J.A."/>
            <person name="Tidwell J."/>
            <person name="Bellgard S.E."/>
            <person name="Bellgard M.I."/>
        </authorList>
    </citation>
    <scope>NUCLEOTIDE SEQUENCE</scope>
    <source>
        <tissue evidence="1">Shoot tissue taken approximately 20 cm above the soil surface</tissue>
    </source>
</reference>